<gene>
    <name evidence="1" type="ORF">ATEG_00421</name>
</gene>
<name>Q0D0W3_ASPTN</name>
<proteinExistence type="predicted"/>
<reference evidence="2" key="1">
    <citation type="submission" date="2005-09" db="EMBL/GenBank/DDBJ databases">
        <title>Annotation of the Aspergillus terreus NIH2624 genome.</title>
        <authorList>
            <person name="Birren B.W."/>
            <person name="Lander E.S."/>
            <person name="Galagan J.E."/>
            <person name="Nusbaum C."/>
            <person name="Devon K."/>
            <person name="Henn M."/>
            <person name="Ma L.-J."/>
            <person name="Jaffe D.B."/>
            <person name="Butler J."/>
            <person name="Alvarez P."/>
            <person name="Gnerre S."/>
            <person name="Grabherr M."/>
            <person name="Kleber M."/>
            <person name="Mauceli E.W."/>
            <person name="Brockman W."/>
            <person name="Rounsley S."/>
            <person name="Young S.K."/>
            <person name="LaButti K."/>
            <person name="Pushparaj V."/>
            <person name="DeCaprio D."/>
            <person name="Crawford M."/>
            <person name="Koehrsen M."/>
            <person name="Engels R."/>
            <person name="Montgomery P."/>
            <person name="Pearson M."/>
            <person name="Howarth C."/>
            <person name="Larson L."/>
            <person name="Luoma S."/>
            <person name="White J."/>
            <person name="Alvarado L."/>
            <person name="Kodira C.D."/>
            <person name="Zeng Q."/>
            <person name="Oleary S."/>
            <person name="Yandava C."/>
            <person name="Denning D.W."/>
            <person name="Nierman W.C."/>
            <person name="Milne T."/>
            <person name="Madden K."/>
        </authorList>
    </citation>
    <scope>NUCLEOTIDE SEQUENCE [LARGE SCALE GENOMIC DNA]</scope>
    <source>
        <strain evidence="2">NIH 2624 / FGSC A1156</strain>
    </source>
</reference>
<organism evidence="1 2">
    <name type="scientific">Aspergillus terreus (strain NIH 2624 / FGSC A1156)</name>
    <dbReference type="NCBI Taxonomy" id="341663"/>
    <lineage>
        <taxon>Eukaryota</taxon>
        <taxon>Fungi</taxon>
        <taxon>Dikarya</taxon>
        <taxon>Ascomycota</taxon>
        <taxon>Pezizomycotina</taxon>
        <taxon>Eurotiomycetes</taxon>
        <taxon>Eurotiomycetidae</taxon>
        <taxon>Eurotiales</taxon>
        <taxon>Aspergillaceae</taxon>
        <taxon>Aspergillus</taxon>
        <taxon>Aspergillus subgen. Circumdati</taxon>
    </lineage>
</organism>
<dbReference type="VEuPathDB" id="FungiDB:ATEG_00421"/>
<dbReference type="OrthoDB" id="4232400at2759"/>
<evidence type="ECO:0000313" key="1">
    <source>
        <dbReference type="EMBL" id="EAU39067.1"/>
    </source>
</evidence>
<dbReference type="AlphaFoldDB" id="Q0D0W3"/>
<dbReference type="STRING" id="341663.Q0D0W3"/>
<dbReference type="PANTHER" id="PTHR40628:SF1">
    <property type="entry name" value="CHROMO DOMAIN-CONTAINING PROTEIN"/>
    <property type="match status" value="1"/>
</dbReference>
<dbReference type="GeneID" id="4355175"/>
<protein>
    <submittedName>
        <fullName evidence="1">Uncharacterized protein</fullName>
    </submittedName>
</protein>
<dbReference type="OMA" id="AKDRCWF"/>
<dbReference type="RefSeq" id="XP_001210507.1">
    <property type="nucleotide sequence ID" value="XM_001210507.1"/>
</dbReference>
<sequence length="243" mass="27331">MVVDRDTLVQHDHVDRSWFGDDYTPFKSFVEDLSGNIIPVVGIGSVELPTKTSPFKTGPRSHGTLRLRNVLHAPSIFCNLIGRPIQDDYKLNCGIPKHPSVSSGSITLRSDGRSVAYFKPMYGRVRFWEVRLSGPPVGPRVGPSPFNASARYALLVFWPESESERFAALQASTPRLKTAIRAVVRIAQSSRTTTQAEKAWIKAKFGNEFRFLMVYGLSIYKAEDREEGRHILRALMYDDESRG</sequence>
<dbReference type="HOGENOM" id="CLU_077197_0_0_1"/>
<dbReference type="PANTHER" id="PTHR40628">
    <property type="entry name" value="CHROMO DOMAIN-CONTAINING PROTEIN"/>
    <property type="match status" value="1"/>
</dbReference>
<dbReference type="EMBL" id="CH476594">
    <property type="protein sequence ID" value="EAU39067.1"/>
    <property type="molecule type" value="Genomic_DNA"/>
</dbReference>
<dbReference type="eggNOG" id="ENOG502SQ6I">
    <property type="taxonomic scope" value="Eukaryota"/>
</dbReference>
<evidence type="ECO:0000313" key="2">
    <source>
        <dbReference type="Proteomes" id="UP000007963"/>
    </source>
</evidence>
<accession>Q0D0W3</accession>
<dbReference type="Proteomes" id="UP000007963">
    <property type="component" value="Unassembled WGS sequence"/>
</dbReference>